<evidence type="ECO:0000259" key="1">
    <source>
        <dbReference type="PROSITE" id="PS50902"/>
    </source>
</evidence>
<dbReference type="OrthoDB" id="73155at2157"/>
<dbReference type="PANTHER" id="PTHR39201">
    <property type="entry name" value="EXPORTED PROTEIN-RELATED"/>
    <property type="match status" value="1"/>
</dbReference>
<name>A0A1V6N1W6_METAZ</name>
<dbReference type="SUPFAM" id="SSF52218">
    <property type="entry name" value="Flavoproteins"/>
    <property type="match status" value="1"/>
</dbReference>
<feature type="domain" description="Flavodoxin-like" evidence="1">
    <location>
        <begin position="3"/>
        <end position="156"/>
    </location>
</feature>
<accession>A0A1V6N1W6</accession>
<keyword evidence="3" id="KW-1185">Reference proteome</keyword>
<dbReference type="Proteomes" id="UP000191661">
    <property type="component" value="Unassembled WGS sequence"/>
</dbReference>
<dbReference type="Gene3D" id="3.40.50.360">
    <property type="match status" value="1"/>
</dbReference>
<protein>
    <submittedName>
        <fullName evidence="2">Putative flavodoxin</fullName>
    </submittedName>
</protein>
<dbReference type="EMBL" id="JXMW01000011">
    <property type="protein sequence ID" value="OQD58655.1"/>
    <property type="molecule type" value="Genomic_DNA"/>
</dbReference>
<dbReference type="Pfam" id="PF12682">
    <property type="entry name" value="Flavodoxin_4"/>
    <property type="match status" value="1"/>
</dbReference>
<dbReference type="InterPro" id="IPR029039">
    <property type="entry name" value="Flavoprotein-like_sf"/>
</dbReference>
<dbReference type="AlphaFoldDB" id="A0A1V6N1W6"/>
<organism evidence="2 3">
    <name type="scientific">Methanobrevibacter arboriphilus JCM 13429 = DSM 1125</name>
    <dbReference type="NCBI Taxonomy" id="1300164"/>
    <lineage>
        <taxon>Archaea</taxon>
        <taxon>Methanobacteriati</taxon>
        <taxon>Methanobacteriota</taxon>
        <taxon>Methanomada group</taxon>
        <taxon>Methanobacteria</taxon>
        <taxon>Methanobacteriales</taxon>
        <taxon>Methanobacteriaceae</taxon>
        <taxon>Methanobrevibacter</taxon>
    </lineage>
</organism>
<sequence>MNILITYYSRTNITEKVANKLKKELDCDLEEIIDKKNRSGPISYLISGFQAARSVPADIKEIEKKPENYDLVIIGTPVWAGTMSTPILAYLKENKEKFNNIAFFCTCGGNEGNTFENMEKLVSRKPLKTLSLNKKDLEASYETKIHEFAENIKNNI</sequence>
<dbReference type="RefSeq" id="WP_080460500.1">
    <property type="nucleotide sequence ID" value="NZ_JXMW01000011.1"/>
</dbReference>
<reference evidence="2 3" key="1">
    <citation type="submission" date="2014-12" db="EMBL/GenBank/DDBJ databases">
        <title>Genome sequence of Methanobrevibacter arboriphilicus DH1, DSM1125.</title>
        <authorList>
            <person name="Poehlein A."/>
            <person name="Thauer R.K."/>
            <person name="Seedorf H."/>
            <person name="Daniel R."/>
        </authorList>
    </citation>
    <scope>NUCLEOTIDE SEQUENCE [LARGE SCALE GENOMIC DNA]</scope>
    <source>
        <strain evidence="2 3">DH1</strain>
    </source>
</reference>
<evidence type="ECO:0000313" key="3">
    <source>
        <dbReference type="Proteomes" id="UP000191661"/>
    </source>
</evidence>
<dbReference type="PANTHER" id="PTHR39201:SF1">
    <property type="entry name" value="FLAVODOXIN-LIKE DOMAIN-CONTAINING PROTEIN"/>
    <property type="match status" value="1"/>
</dbReference>
<comment type="caution">
    <text evidence="2">The sequence shown here is derived from an EMBL/GenBank/DDBJ whole genome shotgun (WGS) entry which is preliminary data.</text>
</comment>
<dbReference type="PROSITE" id="PS50902">
    <property type="entry name" value="FLAVODOXIN_LIKE"/>
    <property type="match status" value="1"/>
</dbReference>
<dbReference type="InterPro" id="IPR008254">
    <property type="entry name" value="Flavodoxin/NO_synth"/>
</dbReference>
<evidence type="ECO:0000313" key="2">
    <source>
        <dbReference type="EMBL" id="OQD58655.1"/>
    </source>
</evidence>
<gene>
    <name evidence="2" type="ORF">MBBAR_11c00480</name>
</gene>
<proteinExistence type="predicted"/>
<dbReference type="GO" id="GO:0010181">
    <property type="term" value="F:FMN binding"/>
    <property type="evidence" value="ECO:0007669"/>
    <property type="project" value="InterPro"/>
</dbReference>